<organism evidence="1">
    <name type="scientific">Brucella anthropi</name>
    <name type="common">Ochrobactrum anthropi</name>
    <dbReference type="NCBI Taxonomy" id="529"/>
    <lineage>
        <taxon>Bacteria</taxon>
        <taxon>Pseudomonadati</taxon>
        <taxon>Pseudomonadota</taxon>
        <taxon>Alphaproteobacteria</taxon>
        <taxon>Hyphomicrobiales</taxon>
        <taxon>Brucellaceae</taxon>
        <taxon>Brucella/Ochrobactrum group</taxon>
        <taxon>Brucella</taxon>
    </lineage>
</organism>
<sequence length="62" mass="7038">MVDIPYWRPLIEGIQYGGAEPLFTDWRGFQNVMIAMVQSVITGDAKPEDALKKADEELKKLN</sequence>
<accession>A0A656Z5T9</accession>
<gene>
    <name evidence="1" type="ORF">AB664_18020</name>
</gene>
<evidence type="ECO:0000313" key="1">
    <source>
        <dbReference type="EMBL" id="KYB44865.1"/>
    </source>
</evidence>
<dbReference type="Gene3D" id="3.40.190.10">
    <property type="entry name" value="Periplasmic binding protein-like II"/>
    <property type="match status" value="1"/>
</dbReference>
<name>A0A656Z5T9_BRUAN</name>
<protein>
    <submittedName>
        <fullName evidence="1">Uncharacterized protein</fullName>
    </submittedName>
</protein>
<dbReference type="AlphaFoldDB" id="A0A656Z5T9"/>
<reference evidence="1" key="1">
    <citation type="submission" date="2016-02" db="EMBL/GenBank/DDBJ databases">
        <title>Genomic sequences of Ochrobactrum anthropi.</title>
        <authorList>
            <person name="Chudasama K.S."/>
            <person name="Thaker V.S."/>
        </authorList>
    </citation>
    <scope>NUCLEOTIDE SEQUENCE [LARGE SCALE GENOMIC DNA]</scope>
    <source>
        <strain evidence="1">SUBG007</strain>
    </source>
</reference>
<proteinExistence type="predicted"/>
<dbReference type="SUPFAM" id="SSF53850">
    <property type="entry name" value="Periplasmic binding protein-like II"/>
    <property type="match status" value="1"/>
</dbReference>
<dbReference type="EMBL" id="LUAY01007362">
    <property type="protein sequence ID" value="KYB44865.1"/>
    <property type="molecule type" value="Genomic_DNA"/>
</dbReference>
<comment type="caution">
    <text evidence="1">The sequence shown here is derived from an EMBL/GenBank/DDBJ whole genome shotgun (WGS) entry which is preliminary data.</text>
</comment>